<evidence type="ECO:0000259" key="6">
    <source>
        <dbReference type="Pfam" id="PF10551"/>
    </source>
</evidence>
<evidence type="ECO:0000259" key="5">
    <source>
        <dbReference type="Pfam" id="PF04500"/>
    </source>
</evidence>
<keyword evidence="3" id="KW-0862">Zinc</keyword>
<dbReference type="PANTHER" id="PTHR47160">
    <property type="entry name" value="PUTATIVE-RELATED"/>
    <property type="match status" value="1"/>
</dbReference>
<evidence type="ECO:0000256" key="4">
    <source>
        <dbReference type="SAM" id="MobiDB-lite"/>
    </source>
</evidence>
<dbReference type="InterPro" id="IPR007588">
    <property type="entry name" value="Znf_FLYWCH"/>
</dbReference>
<name>A0A814QTY2_9BILA</name>
<feature type="domain" description="FLYWCH-type" evidence="5">
    <location>
        <begin position="125"/>
        <end position="180"/>
    </location>
</feature>
<feature type="domain" description="MULE transposase" evidence="6">
    <location>
        <begin position="307"/>
        <end position="399"/>
    </location>
</feature>
<gene>
    <name evidence="7" type="ORF">OXX778_LOCUS22180</name>
</gene>
<keyword evidence="8" id="KW-1185">Reference proteome</keyword>
<evidence type="ECO:0000256" key="3">
    <source>
        <dbReference type="ARBA" id="ARBA00022833"/>
    </source>
</evidence>
<dbReference type="GO" id="GO:0008270">
    <property type="term" value="F:zinc ion binding"/>
    <property type="evidence" value="ECO:0007669"/>
    <property type="project" value="UniProtKB-KW"/>
</dbReference>
<sequence>MEKQFEKLSLNSNSGDYQSPLRLRNRAISRKEAKNTSTTSVTTTPSFVNSSVNTTYDLNPTCSYSFHSSGVSKIVDYSSESESNEIEPNNLSYYDISDLDDSSEEICEEVVECEDGVEEEKVIVSKTTKSKPKLIFEDEEFILEKTYKGKMYWKCAYSKPQCRARIHTDLNYKPIAFPNPNHSIHLPRVENVMCKIVTNEIKEKATISSENPRKIVKECLTRLPVSAASNLTSINNLTQAVKRSRNKVKDYGKEPKTREQIVINDKYKKTNSDEDFVLLDSGEEDLDRIIILGTITNLKRLENEKTWYMDGTFSISPKVYKQLFTINIIKENKNLPLLYALLPDKLQTSYERVFEFVRRHIQNEPDFVITDFEKSILNCIEKFYPKTKIGRCYFHLTKNLWKNVVDKGLKKMYRKNESFRQSFRFLKALPFVPIKHTIFAFDYIKSISPSEFTPILDYFESNYIGKKKEDDEKVRLVPRFKIDTWNVRKRMEKNLPRSNNSVEAWHKAMSQDIPDHPNVNKLIDFLLKEQHLTEILIQQIKSGMIFQRDKSEVKRDNCLIDLFKTYKQEYLHDFFLKISKIMDD</sequence>
<accession>A0A814QTY2</accession>
<evidence type="ECO:0000313" key="8">
    <source>
        <dbReference type="Proteomes" id="UP000663879"/>
    </source>
</evidence>
<protein>
    <recommendedName>
        <fullName evidence="9">MULE transposase domain-containing protein</fullName>
    </recommendedName>
</protein>
<dbReference type="Proteomes" id="UP000663879">
    <property type="component" value="Unassembled WGS sequence"/>
</dbReference>
<dbReference type="InterPro" id="IPR018289">
    <property type="entry name" value="MULE_transposase_dom"/>
</dbReference>
<dbReference type="Pfam" id="PF10551">
    <property type="entry name" value="MULE"/>
    <property type="match status" value="1"/>
</dbReference>
<organism evidence="7 8">
    <name type="scientific">Brachionus calyciflorus</name>
    <dbReference type="NCBI Taxonomy" id="104777"/>
    <lineage>
        <taxon>Eukaryota</taxon>
        <taxon>Metazoa</taxon>
        <taxon>Spiralia</taxon>
        <taxon>Gnathifera</taxon>
        <taxon>Rotifera</taxon>
        <taxon>Eurotatoria</taxon>
        <taxon>Monogononta</taxon>
        <taxon>Pseudotrocha</taxon>
        <taxon>Ploima</taxon>
        <taxon>Brachionidae</taxon>
        <taxon>Brachionus</taxon>
    </lineage>
</organism>
<proteinExistence type="predicted"/>
<evidence type="ECO:0000256" key="1">
    <source>
        <dbReference type="ARBA" id="ARBA00022723"/>
    </source>
</evidence>
<feature type="region of interest" description="Disordered" evidence="4">
    <location>
        <begin position="1"/>
        <end position="22"/>
    </location>
</feature>
<dbReference type="AlphaFoldDB" id="A0A814QTY2"/>
<reference evidence="7" key="1">
    <citation type="submission" date="2021-02" db="EMBL/GenBank/DDBJ databases">
        <authorList>
            <person name="Nowell W R."/>
        </authorList>
    </citation>
    <scope>NUCLEOTIDE SEQUENCE</scope>
    <source>
        <strain evidence="7">Ploen Becks lab</strain>
    </source>
</reference>
<dbReference type="Pfam" id="PF04500">
    <property type="entry name" value="FLYWCH"/>
    <property type="match status" value="1"/>
</dbReference>
<dbReference type="Gene3D" id="2.20.25.240">
    <property type="match status" value="1"/>
</dbReference>
<dbReference type="PANTHER" id="PTHR47160:SF10">
    <property type="entry name" value="MULE TRANSPOSASE DOMAIN-CONTAINING PROTEIN"/>
    <property type="match status" value="1"/>
</dbReference>
<evidence type="ECO:0000313" key="7">
    <source>
        <dbReference type="EMBL" id="CAF1124225.1"/>
    </source>
</evidence>
<dbReference type="OrthoDB" id="6606759at2759"/>
<comment type="caution">
    <text evidence="7">The sequence shown here is derived from an EMBL/GenBank/DDBJ whole genome shotgun (WGS) entry which is preliminary data.</text>
</comment>
<keyword evidence="2" id="KW-0863">Zinc-finger</keyword>
<keyword evidence="1" id="KW-0479">Metal-binding</keyword>
<dbReference type="EMBL" id="CAJNOC010009051">
    <property type="protein sequence ID" value="CAF1124225.1"/>
    <property type="molecule type" value="Genomic_DNA"/>
</dbReference>
<evidence type="ECO:0000256" key="2">
    <source>
        <dbReference type="ARBA" id="ARBA00022771"/>
    </source>
</evidence>
<evidence type="ECO:0008006" key="9">
    <source>
        <dbReference type="Google" id="ProtNLM"/>
    </source>
</evidence>